<accession>A0A8S3K6L9</accession>
<feature type="non-terminal residue" evidence="5">
    <location>
        <position position="1"/>
    </location>
</feature>
<dbReference type="EMBL" id="CAJOBJ010375195">
    <property type="protein sequence ID" value="CAF5225194.1"/>
    <property type="molecule type" value="Genomic_DNA"/>
</dbReference>
<feature type="compositionally biased region" description="Low complexity" evidence="1">
    <location>
        <begin position="30"/>
        <end position="48"/>
    </location>
</feature>
<evidence type="ECO:0000313" key="4">
    <source>
        <dbReference type="EMBL" id="CAF5225194.1"/>
    </source>
</evidence>
<name>A0A8S3K6L9_9BILA</name>
<comment type="caution">
    <text evidence="5">The sequence shown here is derived from an EMBL/GenBank/DDBJ whole genome shotgun (WGS) entry which is preliminary data.</text>
</comment>
<dbReference type="Proteomes" id="UP000681967">
    <property type="component" value="Unassembled WGS sequence"/>
</dbReference>
<dbReference type="AlphaFoldDB" id="A0A8S3K6L9"/>
<evidence type="ECO:0000313" key="2">
    <source>
        <dbReference type="EMBL" id="CAF5162736.1"/>
    </source>
</evidence>
<gene>
    <name evidence="2" type="ORF">BYL167_LOCUS75065</name>
    <name evidence="3" type="ORF">BYL167_LOCUS75074</name>
    <name evidence="4" type="ORF">GIL414_LOCUS86487</name>
    <name evidence="5" type="ORF">GIL414_LOCUS86497</name>
</gene>
<dbReference type="EMBL" id="CAJOBH010268244">
    <property type="protein sequence ID" value="CAF5162736.1"/>
    <property type="molecule type" value="Genomic_DNA"/>
</dbReference>
<sequence>YDPDQRITAKSALESSYFQSMPKHPVIPPQVNQTKNTVVTENTTSSNN</sequence>
<feature type="region of interest" description="Disordered" evidence="1">
    <location>
        <begin position="14"/>
        <end position="48"/>
    </location>
</feature>
<proteinExistence type="predicted"/>
<organism evidence="5 6">
    <name type="scientific">Rotaria magnacalcarata</name>
    <dbReference type="NCBI Taxonomy" id="392030"/>
    <lineage>
        <taxon>Eukaryota</taxon>
        <taxon>Metazoa</taxon>
        <taxon>Spiralia</taxon>
        <taxon>Gnathifera</taxon>
        <taxon>Rotifera</taxon>
        <taxon>Eurotatoria</taxon>
        <taxon>Bdelloidea</taxon>
        <taxon>Philodinida</taxon>
        <taxon>Philodinidae</taxon>
        <taxon>Rotaria</taxon>
    </lineage>
</organism>
<dbReference type="Proteomes" id="UP000681720">
    <property type="component" value="Unassembled WGS sequence"/>
</dbReference>
<evidence type="ECO:0000256" key="1">
    <source>
        <dbReference type="SAM" id="MobiDB-lite"/>
    </source>
</evidence>
<dbReference type="EMBL" id="CAJOBJ010375243">
    <property type="protein sequence ID" value="CAF5225212.1"/>
    <property type="molecule type" value="Genomic_DNA"/>
</dbReference>
<reference evidence="5" key="1">
    <citation type="submission" date="2021-02" db="EMBL/GenBank/DDBJ databases">
        <authorList>
            <person name="Nowell W R."/>
        </authorList>
    </citation>
    <scope>NUCLEOTIDE SEQUENCE</scope>
</reference>
<protein>
    <submittedName>
        <fullName evidence="5">Uncharacterized protein</fullName>
    </submittedName>
</protein>
<dbReference type="EMBL" id="CAJOBH010268275">
    <property type="protein sequence ID" value="CAF5162763.1"/>
    <property type="molecule type" value="Genomic_DNA"/>
</dbReference>
<evidence type="ECO:0000313" key="3">
    <source>
        <dbReference type="EMBL" id="CAF5162763.1"/>
    </source>
</evidence>
<evidence type="ECO:0000313" key="5">
    <source>
        <dbReference type="EMBL" id="CAF5225212.1"/>
    </source>
</evidence>
<evidence type="ECO:0000313" key="6">
    <source>
        <dbReference type="Proteomes" id="UP000681720"/>
    </source>
</evidence>